<sequence>LRTNTPTEFFLVALPTAGSWSWFHVEVPLNFCLPGWKARLKPEPEPTDILMSQCSEDLRIIICDQV</sequence>
<accession>A0A3B4WJ51</accession>
<dbReference type="Proteomes" id="UP000261360">
    <property type="component" value="Unplaced"/>
</dbReference>
<evidence type="ECO:0000313" key="2">
    <source>
        <dbReference type="Proteomes" id="UP000261360"/>
    </source>
</evidence>
<dbReference type="Ensembl" id="ENSSLDT00000004771.1">
    <property type="protein sequence ID" value="ENSSLDP00000004619.1"/>
    <property type="gene ID" value="ENSSLDG00000003672.1"/>
</dbReference>
<protein>
    <submittedName>
        <fullName evidence="1">Uncharacterized protein</fullName>
    </submittedName>
</protein>
<proteinExistence type="predicted"/>
<reference evidence="1" key="2">
    <citation type="submission" date="2025-09" db="UniProtKB">
        <authorList>
            <consortium name="Ensembl"/>
        </authorList>
    </citation>
    <scope>IDENTIFICATION</scope>
</reference>
<organism evidence="1 2">
    <name type="scientific">Seriola lalandi dorsalis</name>
    <dbReference type="NCBI Taxonomy" id="1841481"/>
    <lineage>
        <taxon>Eukaryota</taxon>
        <taxon>Metazoa</taxon>
        <taxon>Chordata</taxon>
        <taxon>Craniata</taxon>
        <taxon>Vertebrata</taxon>
        <taxon>Euteleostomi</taxon>
        <taxon>Actinopterygii</taxon>
        <taxon>Neopterygii</taxon>
        <taxon>Teleostei</taxon>
        <taxon>Neoteleostei</taxon>
        <taxon>Acanthomorphata</taxon>
        <taxon>Carangaria</taxon>
        <taxon>Carangiformes</taxon>
        <taxon>Carangidae</taxon>
        <taxon>Seriola</taxon>
    </lineage>
</organism>
<reference evidence="1" key="1">
    <citation type="submission" date="2025-08" db="UniProtKB">
        <authorList>
            <consortium name="Ensembl"/>
        </authorList>
    </citation>
    <scope>IDENTIFICATION</scope>
</reference>
<keyword evidence="2" id="KW-1185">Reference proteome</keyword>
<name>A0A3B4WJ51_SERLL</name>
<dbReference type="AlphaFoldDB" id="A0A3B4WJ51"/>
<evidence type="ECO:0000313" key="1">
    <source>
        <dbReference type="Ensembl" id="ENSSLDP00000004619.1"/>
    </source>
</evidence>